<name>A0A1S8NJX3_CLOSA</name>
<gene>
    <name evidence="1" type="ORF">CLOSAC_10440</name>
</gene>
<sequence>MKILKDIEKFKEQIRQSTFYYHKPSLFIKSQVTNVVDNGDFLEVAFEGGNVDIFIEDIKQVRRPGNLVASFAYCYMLKNEDDEIIGYIGKVVS</sequence>
<reference evidence="1 2" key="1">
    <citation type="submission" date="2016-05" db="EMBL/GenBank/DDBJ databases">
        <title>Microbial solvent formation.</title>
        <authorList>
            <person name="Poehlein A."/>
            <person name="Montoya Solano J.D."/>
            <person name="Flitsch S."/>
            <person name="Krabben P."/>
            <person name="Duerre P."/>
            <person name="Daniel R."/>
        </authorList>
    </citation>
    <scope>NUCLEOTIDE SEQUENCE [LARGE SCALE GENOMIC DNA]</scope>
    <source>
        <strain evidence="1 2">L1-8</strain>
    </source>
</reference>
<evidence type="ECO:0000313" key="1">
    <source>
        <dbReference type="EMBL" id="OOM16750.1"/>
    </source>
</evidence>
<evidence type="ECO:0000313" key="2">
    <source>
        <dbReference type="Proteomes" id="UP000191154"/>
    </source>
</evidence>
<comment type="caution">
    <text evidence="1">The sequence shown here is derived from an EMBL/GenBank/DDBJ whole genome shotgun (WGS) entry which is preliminary data.</text>
</comment>
<dbReference type="RefSeq" id="WP_077864422.1">
    <property type="nucleotide sequence ID" value="NZ_LZYZ01000001.1"/>
</dbReference>
<accession>A0A1S8NJX3</accession>
<organism evidence="1 2">
    <name type="scientific">Clostridium saccharobutylicum</name>
    <dbReference type="NCBI Taxonomy" id="169679"/>
    <lineage>
        <taxon>Bacteria</taxon>
        <taxon>Bacillati</taxon>
        <taxon>Bacillota</taxon>
        <taxon>Clostridia</taxon>
        <taxon>Eubacteriales</taxon>
        <taxon>Clostridiaceae</taxon>
        <taxon>Clostridium</taxon>
    </lineage>
</organism>
<protein>
    <submittedName>
        <fullName evidence="1">Uncharacterized protein</fullName>
    </submittedName>
</protein>
<dbReference type="Proteomes" id="UP000191154">
    <property type="component" value="Unassembled WGS sequence"/>
</dbReference>
<dbReference type="AlphaFoldDB" id="A0A1S8NJX3"/>
<proteinExistence type="predicted"/>
<dbReference type="EMBL" id="LZYZ01000001">
    <property type="protein sequence ID" value="OOM16750.1"/>
    <property type="molecule type" value="Genomic_DNA"/>
</dbReference>